<evidence type="ECO:0000256" key="2">
    <source>
        <dbReference type="ARBA" id="ARBA00022840"/>
    </source>
</evidence>
<dbReference type="InterPro" id="IPR020568">
    <property type="entry name" value="Ribosomal_Su5_D2-typ_SF"/>
</dbReference>
<keyword evidence="2" id="KW-0067">ATP-binding</keyword>
<feature type="domain" description="Galactokinase N-terminal" evidence="3">
    <location>
        <begin position="75"/>
        <end position="108"/>
    </location>
</feature>
<dbReference type="GO" id="GO:0005524">
    <property type="term" value="F:ATP binding"/>
    <property type="evidence" value="ECO:0007669"/>
    <property type="project" value="UniProtKB-KW"/>
</dbReference>
<dbReference type="InterPro" id="IPR014721">
    <property type="entry name" value="Ribsml_uS5_D2-typ_fold_subgr"/>
</dbReference>
<evidence type="ECO:0000313" key="4">
    <source>
        <dbReference type="EMBL" id="CUG04208.1"/>
    </source>
</evidence>
<dbReference type="GO" id="GO:0016301">
    <property type="term" value="F:kinase activity"/>
    <property type="evidence" value="ECO:0007669"/>
    <property type="project" value="UniProtKB-KW"/>
</dbReference>
<organism evidence="4 5">
    <name type="scientific">Bodo saltans</name>
    <name type="common">Flagellated protozoan</name>
    <dbReference type="NCBI Taxonomy" id="75058"/>
    <lineage>
        <taxon>Eukaryota</taxon>
        <taxon>Discoba</taxon>
        <taxon>Euglenozoa</taxon>
        <taxon>Kinetoplastea</taxon>
        <taxon>Metakinetoplastina</taxon>
        <taxon>Eubodonida</taxon>
        <taxon>Bodonidae</taxon>
        <taxon>Bodo</taxon>
    </lineage>
</organism>
<reference evidence="5" key="1">
    <citation type="submission" date="2015-09" db="EMBL/GenBank/DDBJ databases">
        <authorList>
            <consortium name="Pathogen Informatics"/>
        </authorList>
    </citation>
    <scope>NUCLEOTIDE SEQUENCE [LARGE SCALE GENOMIC DNA]</scope>
    <source>
        <strain evidence="5">Lake Konstanz</strain>
    </source>
</reference>
<dbReference type="OrthoDB" id="275179at2759"/>
<evidence type="ECO:0000313" key="5">
    <source>
        <dbReference type="Proteomes" id="UP000051952"/>
    </source>
</evidence>
<evidence type="ECO:0000256" key="1">
    <source>
        <dbReference type="ARBA" id="ARBA00022741"/>
    </source>
</evidence>
<dbReference type="Proteomes" id="UP000051952">
    <property type="component" value="Unassembled WGS sequence"/>
</dbReference>
<dbReference type="InterPro" id="IPR019741">
    <property type="entry name" value="Galactokinase_CS"/>
</dbReference>
<dbReference type="GO" id="GO:0005975">
    <property type="term" value="P:carbohydrate metabolic process"/>
    <property type="evidence" value="ECO:0007669"/>
    <property type="project" value="UniProtKB-ARBA"/>
</dbReference>
<dbReference type="VEuPathDB" id="TriTrypDB:BSAL_70485"/>
<feature type="non-terminal residue" evidence="4">
    <location>
        <position position="160"/>
    </location>
</feature>
<gene>
    <name evidence="4" type="ORF">BSAL_70485</name>
</gene>
<dbReference type="InterPro" id="IPR019539">
    <property type="entry name" value="GalKase_N"/>
</dbReference>
<dbReference type="SUPFAM" id="SSF54211">
    <property type="entry name" value="Ribosomal protein S5 domain 2-like"/>
    <property type="match status" value="1"/>
</dbReference>
<accession>A0A0S4IVG7</accession>
<dbReference type="Gene3D" id="3.30.230.10">
    <property type="match status" value="1"/>
</dbReference>
<sequence length="160" mass="17022">MVVVEEVNDTTIESLMGEGDDIMRDSFHKHLTVCLFVRLFSRDIIHAGSMLSPQEVANMVGEAIGHSSLTPVIDAKAPGRINLIGEHVDYMGGFVLPAALPMTCRVVILSRTGLELAPLTVVVANADHTKLDVSLTVLPSSPEGAVIAQEKAMATFVTAA</sequence>
<dbReference type="EMBL" id="CYKH01000514">
    <property type="protein sequence ID" value="CUG04208.1"/>
    <property type="molecule type" value="Genomic_DNA"/>
</dbReference>
<keyword evidence="4" id="KW-0808">Transferase</keyword>
<proteinExistence type="predicted"/>
<evidence type="ECO:0000259" key="3">
    <source>
        <dbReference type="Pfam" id="PF10509"/>
    </source>
</evidence>
<protein>
    <submittedName>
        <fullName evidence="4">Galactokinase 1, putative</fullName>
    </submittedName>
</protein>
<dbReference type="Pfam" id="PF10509">
    <property type="entry name" value="GalKase_gal_bdg"/>
    <property type="match status" value="1"/>
</dbReference>
<keyword evidence="4" id="KW-0418">Kinase</keyword>
<dbReference type="PROSITE" id="PS00106">
    <property type="entry name" value="GALACTOKINASE"/>
    <property type="match status" value="1"/>
</dbReference>
<keyword evidence="1" id="KW-0547">Nucleotide-binding</keyword>
<name>A0A0S4IVG7_BODSA</name>
<dbReference type="AlphaFoldDB" id="A0A0S4IVG7"/>
<keyword evidence="5" id="KW-1185">Reference proteome</keyword>